<evidence type="ECO:0000313" key="4">
    <source>
        <dbReference type="Proteomes" id="UP001158986"/>
    </source>
</evidence>
<protein>
    <submittedName>
        <fullName evidence="3">Uncharacterized protein</fullName>
    </submittedName>
</protein>
<feature type="coiled-coil region" evidence="1">
    <location>
        <begin position="6"/>
        <end position="33"/>
    </location>
</feature>
<feature type="region of interest" description="Disordered" evidence="2">
    <location>
        <begin position="474"/>
        <end position="538"/>
    </location>
</feature>
<feature type="coiled-coil region" evidence="1">
    <location>
        <begin position="107"/>
        <end position="219"/>
    </location>
</feature>
<feature type="compositionally biased region" description="Polar residues" evidence="2">
    <location>
        <begin position="516"/>
        <end position="529"/>
    </location>
</feature>
<dbReference type="Proteomes" id="UP001158986">
    <property type="component" value="Unassembled WGS sequence"/>
</dbReference>
<feature type="coiled-coil region" evidence="1">
    <location>
        <begin position="269"/>
        <end position="375"/>
    </location>
</feature>
<gene>
    <name evidence="3" type="ORF">PBS001_LOCUS7871</name>
</gene>
<keyword evidence="4" id="KW-1185">Reference proteome</keyword>
<evidence type="ECO:0000256" key="2">
    <source>
        <dbReference type="SAM" id="MobiDB-lite"/>
    </source>
</evidence>
<feature type="coiled-coil region" evidence="1">
    <location>
        <begin position="432"/>
        <end position="466"/>
    </location>
</feature>
<accession>A0ABN8D7N8</accession>
<sequence length="552" mass="63546">MDQGRLRSQQQEAERLARELMDVKIEAAHLRERLRMRVGGDTTAVELEAETFALQTALNEAQEILKERQVALETVKMKYEQAMRGMIRLDEAWNSSRKEIVAVQEARGVMEQELNDEKRRNNALQNEVKAGIDREMILNTRVEELRQEKEEIEKVREKEKEEMKQREKEIQELRVQLEITRQKFDTQMKQQEGATREDVRKLQEQLQQNQEEAAAVRGEFFARQEEAIKIQAELRDTKAAEVATKQRLIKLTEECAALRVHLESAKGVAVESTQRAIQLETENDSMRKELEKRDDVLAEKKKNMRTLEEELVQMQKMMEVELSKKKKAAEEMQQRLMMESQEMLQAQEETWSCREKSLQQEIEHYKQELICVQALHVELAQLLQKQNGDCTTVEQLQSIKPALLKALVVQEINKRDVLTSTVEQMKIQLGTAKRQLGSLKQLETKNVKLRNEYEKAKLAMERMATRKAKSVASIASLPVQPAGHGSSSSSEKSAGKENRPGEDGDVAPMVKRKLQPSETDTPAFKTTPQKGKAQRTKHVYVASRYLGSASKR</sequence>
<feature type="compositionally biased region" description="Basic and acidic residues" evidence="2">
    <location>
        <begin position="493"/>
        <end position="502"/>
    </location>
</feature>
<reference evidence="3 4" key="1">
    <citation type="submission" date="2021-11" db="EMBL/GenBank/DDBJ databases">
        <authorList>
            <person name="Islam A."/>
            <person name="Islam S."/>
            <person name="Flora M.S."/>
            <person name="Rahman M."/>
            <person name="Ziaur R.M."/>
            <person name="Epstein J.H."/>
            <person name="Hassan M."/>
            <person name="Klassen M."/>
            <person name="Woodard K."/>
            <person name="Webb A."/>
            <person name="Webby R.J."/>
            <person name="El Zowalaty M.E."/>
        </authorList>
    </citation>
    <scope>NUCLEOTIDE SEQUENCE [LARGE SCALE GENOMIC DNA]</scope>
    <source>
        <strain evidence="3">Pbs1</strain>
    </source>
</reference>
<organism evidence="3 4">
    <name type="scientific">Peronospora belbahrii</name>
    <dbReference type="NCBI Taxonomy" id="622444"/>
    <lineage>
        <taxon>Eukaryota</taxon>
        <taxon>Sar</taxon>
        <taxon>Stramenopiles</taxon>
        <taxon>Oomycota</taxon>
        <taxon>Peronosporomycetes</taxon>
        <taxon>Peronosporales</taxon>
        <taxon>Peronosporaceae</taxon>
        <taxon>Peronospora</taxon>
    </lineage>
</organism>
<evidence type="ECO:0000256" key="1">
    <source>
        <dbReference type="SAM" id="Coils"/>
    </source>
</evidence>
<dbReference type="EMBL" id="CAKLCB010000378">
    <property type="protein sequence ID" value="CAH0521417.1"/>
    <property type="molecule type" value="Genomic_DNA"/>
</dbReference>
<proteinExistence type="predicted"/>
<comment type="caution">
    <text evidence="3">The sequence shown here is derived from an EMBL/GenBank/DDBJ whole genome shotgun (WGS) entry which is preliminary data.</text>
</comment>
<evidence type="ECO:0000313" key="3">
    <source>
        <dbReference type="EMBL" id="CAH0521417.1"/>
    </source>
</evidence>
<name>A0ABN8D7N8_9STRA</name>
<keyword evidence="1" id="KW-0175">Coiled coil</keyword>